<dbReference type="PANTHER" id="PTHR42861">
    <property type="entry name" value="CALCIUM-TRANSPORTING ATPASE"/>
    <property type="match status" value="1"/>
</dbReference>
<keyword evidence="8 10" id="KW-1133">Transmembrane helix</keyword>
<dbReference type="InterPro" id="IPR018303">
    <property type="entry name" value="ATPase_P-typ_P_site"/>
</dbReference>
<dbReference type="InterPro" id="IPR023299">
    <property type="entry name" value="ATPase_P-typ_cyto_dom_N"/>
</dbReference>
<gene>
    <name evidence="12" type="ORF">PhCBS80983_g05711</name>
</gene>
<sequence length="985" mass="106448">MPSSIELHDHLPDLDPSTPWHTLEASEIAATLQTNLNVGLAPHAVAGRLAKYGPNLIASKQGATWVKILLAQLIDPMNWLFLALGVVGFLLADYITGGFLTAMALINLGLSFSQEYAAEKTLAALKSLSSPSATIVREGSEQQIPTADIVPGDIVVLIDGDAVPADCRVLTVTDFETDESLLTGESMPVRKDPATLTSPDEPLGDRINMVYSSTIVSKGRARALVISTGMSTQIGRIASKLQDDKSDLTRLQKSLYKMYISLIFVAIAGALIVLSVGKFDVTYQLGMYAVTVALSVIPAGLTTVLTVTLVMGGKEMTKHNAIVRKLKSLETLGSVTHIFSDKTGTLTQAKMVVVNCWVPSVGHVYVEPRGIEPIGNVFITGNVALESDPSPDMLNVIKLGKGSANTLNDPLHDFALCASLCNLASVTASSELAGDSKVPAYTTSGSPTEVALQVFAHKLSMSKPSIEFDGGWQPVYDFQFTSTLKRMSVVYRSADGSLKVFTKGAAEILLGLCTPDPERDEKVRVMVDDFARRGLRVILLAARSIHADEVQDTPDAWRSVDRRVIERELDFLGLAAIYDPPRPESASSVRQAHEAGISVHMLTGDHQQTALSIAYQIGILDQDPRRLTPERLKAVCTTGPVFDALSEAEIDAMDYLPLVVARCSPESKVKMIEAAKRRQFISAMTGDGVNDSPSLKIADIGIAMGLSGSDVAKGASDIVLADDNFATIIVAIREGRRLYTNIQRFLLYYWIGLLAAAIIVIVNVAVKDPAGVPVSPFTPIMLLFLFVAMTSPAAAISIQPASPTTMQEPPRPPTESIFNAEIIRDTLFYSLGFMAICLGAYELVLWTGGGVAAAECDATYTEGCEALYRARSTILFLYTLLSLVQSVHCRSYRTVEWMGPGLAKTLCDKTLMVCILVMVVVLNVFVYVPEIGRDGFKMGGVTWEWGLIIGGTLLWIVAGDVWKKVKDAVWPLRRVNPDLVQHVQV</sequence>
<evidence type="ECO:0000256" key="4">
    <source>
        <dbReference type="ARBA" id="ARBA00022723"/>
    </source>
</evidence>
<dbReference type="InterPro" id="IPR006068">
    <property type="entry name" value="ATPase_P-typ_cation-transptr_C"/>
</dbReference>
<comment type="subcellular location">
    <subcellularLocation>
        <location evidence="1">Cell membrane</location>
        <topology evidence="1">Multi-pass membrane protein</topology>
    </subcellularLocation>
</comment>
<feature type="transmembrane region" description="Helical" evidence="10">
    <location>
        <begin position="746"/>
        <end position="766"/>
    </location>
</feature>
<dbReference type="SFLD" id="SFLDG00002">
    <property type="entry name" value="C1.7:_P-type_atpase_like"/>
    <property type="match status" value="1"/>
</dbReference>
<evidence type="ECO:0000256" key="3">
    <source>
        <dbReference type="ARBA" id="ARBA00022692"/>
    </source>
</evidence>
<dbReference type="GO" id="GO:0019829">
    <property type="term" value="F:ATPase-coupled monoatomic cation transmembrane transporter activity"/>
    <property type="evidence" value="ECO:0007669"/>
    <property type="project" value="UniProtKB-ARBA"/>
</dbReference>
<dbReference type="InterPro" id="IPR004014">
    <property type="entry name" value="ATPase_P-typ_cation-transptr_N"/>
</dbReference>
<evidence type="ECO:0000256" key="5">
    <source>
        <dbReference type="ARBA" id="ARBA00022741"/>
    </source>
</evidence>
<dbReference type="InterPro" id="IPR023298">
    <property type="entry name" value="ATPase_P-typ_TM_dom_sf"/>
</dbReference>
<dbReference type="SFLD" id="SFLDF00027">
    <property type="entry name" value="p-type_atpase"/>
    <property type="match status" value="1"/>
</dbReference>
<reference evidence="12 13" key="1">
    <citation type="journal article" date="2019" name="Sci. Rep.">
        <title>Comparative genomics of chytrid fungi reveal insights into the obligate biotrophic and pathogenic lifestyle of Synchytrium endobioticum.</title>
        <authorList>
            <person name="van de Vossenberg B.T.L.H."/>
            <person name="Warris S."/>
            <person name="Nguyen H.D.T."/>
            <person name="van Gent-Pelzer M.P.E."/>
            <person name="Joly D.L."/>
            <person name="van de Geest H.C."/>
            <person name="Bonants P.J.M."/>
            <person name="Smith D.S."/>
            <person name="Levesque C.A."/>
            <person name="van der Lee T.A.J."/>
        </authorList>
    </citation>
    <scope>NUCLEOTIDE SEQUENCE [LARGE SCALE GENOMIC DNA]</scope>
    <source>
        <strain evidence="12 13">CBS 809.83</strain>
    </source>
</reference>
<dbReference type="Proteomes" id="UP000318582">
    <property type="component" value="Unassembled WGS sequence"/>
</dbReference>
<dbReference type="Pfam" id="PF00689">
    <property type="entry name" value="Cation_ATPase_C"/>
    <property type="match status" value="1"/>
</dbReference>
<dbReference type="InterPro" id="IPR001757">
    <property type="entry name" value="P_typ_ATPase"/>
</dbReference>
<dbReference type="InterPro" id="IPR036412">
    <property type="entry name" value="HAD-like_sf"/>
</dbReference>
<name>A0A507DUC7_9FUNG</name>
<evidence type="ECO:0000313" key="12">
    <source>
        <dbReference type="EMBL" id="TPX54835.1"/>
    </source>
</evidence>
<dbReference type="FunFam" id="3.40.50.1000:FF:000001">
    <property type="entry name" value="Phospholipid-transporting ATPase IC"/>
    <property type="match status" value="1"/>
</dbReference>
<dbReference type="PRINTS" id="PR00119">
    <property type="entry name" value="CATATPASE"/>
</dbReference>
<dbReference type="SUPFAM" id="SSF81660">
    <property type="entry name" value="Metal cation-transporting ATPase, ATP-binding domain N"/>
    <property type="match status" value="1"/>
</dbReference>
<keyword evidence="3 10" id="KW-0812">Transmembrane</keyword>
<comment type="caution">
    <text evidence="12">The sequence shown here is derived from an EMBL/GenBank/DDBJ whole genome shotgun (WGS) entry which is preliminary data.</text>
</comment>
<feature type="transmembrane region" description="Helical" evidence="10">
    <location>
        <begin position="868"/>
        <end position="889"/>
    </location>
</feature>
<dbReference type="GO" id="GO:0005524">
    <property type="term" value="F:ATP binding"/>
    <property type="evidence" value="ECO:0007669"/>
    <property type="project" value="UniProtKB-KW"/>
</dbReference>
<dbReference type="SUPFAM" id="SSF81653">
    <property type="entry name" value="Calcium ATPase, transduction domain A"/>
    <property type="match status" value="1"/>
</dbReference>
<feature type="transmembrane region" description="Helical" evidence="10">
    <location>
        <begin position="910"/>
        <end position="928"/>
    </location>
</feature>
<evidence type="ECO:0000256" key="8">
    <source>
        <dbReference type="ARBA" id="ARBA00022989"/>
    </source>
</evidence>
<keyword evidence="5" id="KW-0547">Nucleotide-binding</keyword>
<feature type="transmembrane region" description="Helical" evidence="10">
    <location>
        <begin position="827"/>
        <end position="848"/>
    </location>
</feature>
<dbReference type="InterPro" id="IPR059000">
    <property type="entry name" value="ATPase_P-type_domA"/>
</dbReference>
<feature type="transmembrane region" description="Helical" evidence="10">
    <location>
        <begin position="778"/>
        <end position="798"/>
    </location>
</feature>
<feature type="transmembrane region" description="Helical" evidence="10">
    <location>
        <begin position="79"/>
        <end position="106"/>
    </location>
</feature>
<feature type="domain" description="Cation-transporting P-type ATPase N-terminal" evidence="11">
    <location>
        <begin position="19"/>
        <end position="93"/>
    </location>
</feature>
<dbReference type="STRING" id="109895.A0A507DUC7"/>
<keyword evidence="6" id="KW-0067">ATP-binding</keyword>
<dbReference type="SFLD" id="SFLDS00003">
    <property type="entry name" value="Haloacid_Dehalogenase"/>
    <property type="match status" value="1"/>
</dbReference>
<dbReference type="Gene3D" id="1.20.1110.10">
    <property type="entry name" value="Calcium-transporting ATPase, transmembrane domain"/>
    <property type="match status" value="1"/>
</dbReference>
<keyword evidence="2" id="KW-1003">Cell membrane</keyword>
<protein>
    <recommendedName>
        <fullName evidence="11">Cation-transporting P-type ATPase N-terminal domain-containing protein</fullName>
    </recommendedName>
</protein>
<dbReference type="Pfam" id="PF13246">
    <property type="entry name" value="Cation_ATPase"/>
    <property type="match status" value="1"/>
</dbReference>
<dbReference type="Pfam" id="PF00690">
    <property type="entry name" value="Cation_ATPase_N"/>
    <property type="match status" value="1"/>
</dbReference>
<dbReference type="SMART" id="SM00831">
    <property type="entry name" value="Cation_ATPase_N"/>
    <property type="match status" value="1"/>
</dbReference>
<dbReference type="GO" id="GO:0046872">
    <property type="term" value="F:metal ion binding"/>
    <property type="evidence" value="ECO:0007669"/>
    <property type="project" value="UniProtKB-KW"/>
</dbReference>
<dbReference type="EMBL" id="QEAQ01000135">
    <property type="protein sequence ID" value="TPX54835.1"/>
    <property type="molecule type" value="Genomic_DNA"/>
</dbReference>
<evidence type="ECO:0000256" key="7">
    <source>
        <dbReference type="ARBA" id="ARBA00022967"/>
    </source>
</evidence>
<dbReference type="Gene3D" id="3.40.1110.10">
    <property type="entry name" value="Calcium-transporting ATPase, cytoplasmic domain N"/>
    <property type="match status" value="1"/>
</dbReference>
<evidence type="ECO:0000256" key="1">
    <source>
        <dbReference type="ARBA" id="ARBA00004651"/>
    </source>
</evidence>
<dbReference type="SUPFAM" id="SSF81665">
    <property type="entry name" value="Calcium ATPase, transmembrane domain M"/>
    <property type="match status" value="1"/>
</dbReference>
<feature type="transmembrane region" description="Helical" evidence="10">
    <location>
        <begin position="259"/>
        <end position="279"/>
    </location>
</feature>
<dbReference type="InterPro" id="IPR044492">
    <property type="entry name" value="P_typ_ATPase_HD_dom"/>
</dbReference>
<dbReference type="AlphaFoldDB" id="A0A507DUC7"/>
<dbReference type="GO" id="GO:0016887">
    <property type="term" value="F:ATP hydrolysis activity"/>
    <property type="evidence" value="ECO:0007669"/>
    <property type="project" value="InterPro"/>
</dbReference>
<keyword evidence="4" id="KW-0479">Metal-binding</keyword>
<proteinExistence type="predicted"/>
<dbReference type="FunFam" id="2.70.150.10:FF:000016">
    <property type="entry name" value="Calcium-transporting P-type ATPase putative"/>
    <property type="match status" value="1"/>
</dbReference>
<evidence type="ECO:0000259" key="11">
    <source>
        <dbReference type="SMART" id="SM00831"/>
    </source>
</evidence>
<evidence type="ECO:0000256" key="2">
    <source>
        <dbReference type="ARBA" id="ARBA00022475"/>
    </source>
</evidence>
<dbReference type="Gene3D" id="3.40.50.1000">
    <property type="entry name" value="HAD superfamily/HAD-like"/>
    <property type="match status" value="1"/>
</dbReference>
<keyword evidence="9 10" id="KW-0472">Membrane</keyword>
<dbReference type="InterPro" id="IPR023214">
    <property type="entry name" value="HAD_sf"/>
</dbReference>
<dbReference type="NCBIfam" id="TIGR01494">
    <property type="entry name" value="ATPase_P-type"/>
    <property type="match status" value="2"/>
</dbReference>
<evidence type="ECO:0000256" key="10">
    <source>
        <dbReference type="SAM" id="Phobius"/>
    </source>
</evidence>
<dbReference type="Gene3D" id="2.70.150.10">
    <property type="entry name" value="Calcium-transporting ATPase, cytoplasmic transduction domain A"/>
    <property type="match status" value="1"/>
</dbReference>
<feature type="transmembrane region" description="Helical" evidence="10">
    <location>
        <begin position="285"/>
        <end position="310"/>
    </location>
</feature>
<dbReference type="PROSITE" id="PS00154">
    <property type="entry name" value="ATPASE_E1_E2"/>
    <property type="match status" value="1"/>
</dbReference>
<accession>A0A507DUC7</accession>
<dbReference type="GO" id="GO:0015662">
    <property type="term" value="F:P-type ion transporter activity"/>
    <property type="evidence" value="ECO:0007669"/>
    <property type="project" value="UniProtKB-ARBA"/>
</dbReference>
<dbReference type="InterPro" id="IPR008250">
    <property type="entry name" value="ATPase_P-typ_transduc_dom_A_sf"/>
</dbReference>
<dbReference type="Pfam" id="PF00122">
    <property type="entry name" value="E1-E2_ATPase"/>
    <property type="match status" value="1"/>
</dbReference>
<organism evidence="12 13">
    <name type="scientific">Powellomyces hirtus</name>
    <dbReference type="NCBI Taxonomy" id="109895"/>
    <lineage>
        <taxon>Eukaryota</taxon>
        <taxon>Fungi</taxon>
        <taxon>Fungi incertae sedis</taxon>
        <taxon>Chytridiomycota</taxon>
        <taxon>Chytridiomycota incertae sedis</taxon>
        <taxon>Chytridiomycetes</taxon>
        <taxon>Spizellomycetales</taxon>
        <taxon>Powellomycetaceae</taxon>
        <taxon>Powellomyces</taxon>
    </lineage>
</organism>
<feature type="transmembrane region" description="Helical" evidence="10">
    <location>
        <begin position="940"/>
        <end position="958"/>
    </location>
</feature>
<keyword evidence="7" id="KW-1278">Translocase</keyword>
<evidence type="ECO:0000256" key="6">
    <source>
        <dbReference type="ARBA" id="ARBA00022840"/>
    </source>
</evidence>
<evidence type="ECO:0000313" key="13">
    <source>
        <dbReference type="Proteomes" id="UP000318582"/>
    </source>
</evidence>
<evidence type="ECO:0000256" key="9">
    <source>
        <dbReference type="ARBA" id="ARBA00023136"/>
    </source>
</evidence>
<dbReference type="SUPFAM" id="SSF56784">
    <property type="entry name" value="HAD-like"/>
    <property type="match status" value="1"/>
</dbReference>
<keyword evidence="13" id="KW-1185">Reference proteome</keyword>
<dbReference type="GO" id="GO:0005886">
    <property type="term" value="C:plasma membrane"/>
    <property type="evidence" value="ECO:0007669"/>
    <property type="project" value="UniProtKB-SubCell"/>
</dbReference>
<dbReference type="GO" id="GO:0046873">
    <property type="term" value="F:metal ion transmembrane transporter activity"/>
    <property type="evidence" value="ECO:0007669"/>
    <property type="project" value="UniProtKB-ARBA"/>
</dbReference>
<dbReference type="GO" id="GO:0098662">
    <property type="term" value="P:inorganic cation transmembrane transport"/>
    <property type="evidence" value="ECO:0007669"/>
    <property type="project" value="UniProtKB-ARBA"/>
</dbReference>